<evidence type="ECO:0000259" key="9">
    <source>
        <dbReference type="PROSITE" id="PS51195"/>
    </source>
</evidence>
<keyword evidence="4" id="KW-0347">Helicase</keyword>
<evidence type="ECO:0000256" key="3">
    <source>
        <dbReference type="ARBA" id="ARBA00022801"/>
    </source>
</evidence>
<sequence>MATSFDEANLCETLRKNISKSGYVKPTPVQKHSIPIIAAGRDLMACAQTGSGKTAAFLLPILQQLMADGVAASHFSETQEPEVIIVAPTRELINQIYLEARKFAYGTSRGLRRHRRRPAPPGSPLTHLLLRLQAGRRLPEDRLPLSGRGDRGRSLQRRGADDN</sequence>
<feature type="domain" description="DEAD-box RNA helicase Q" evidence="9">
    <location>
        <begin position="3"/>
        <end position="31"/>
    </location>
</feature>
<keyword evidence="2" id="KW-0547">Nucleotide-binding</keyword>
<dbReference type="GO" id="GO:0016787">
    <property type="term" value="F:hydrolase activity"/>
    <property type="evidence" value="ECO:0007669"/>
    <property type="project" value="UniProtKB-KW"/>
</dbReference>
<evidence type="ECO:0000313" key="11">
    <source>
        <dbReference type="Proteomes" id="UP000265020"/>
    </source>
</evidence>
<proteinExistence type="predicted"/>
<dbReference type="InterPro" id="IPR027417">
    <property type="entry name" value="P-loop_NTPase"/>
</dbReference>
<dbReference type="AlphaFoldDB" id="A0A3Q2GBA0"/>
<evidence type="ECO:0000256" key="1">
    <source>
        <dbReference type="ARBA" id="ARBA00012552"/>
    </source>
</evidence>
<dbReference type="GO" id="GO:0005524">
    <property type="term" value="F:ATP binding"/>
    <property type="evidence" value="ECO:0007669"/>
    <property type="project" value="UniProtKB-KW"/>
</dbReference>
<evidence type="ECO:0000259" key="8">
    <source>
        <dbReference type="PROSITE" id="PS51192"/>
    </source>
</evidence>
<dbReference type="GO" id="GO:0005829">
    <property type="term" value="C:cytosol"/>
    <property type="evidence" value="ECO:0007669"/>
    <property type="project" value="TreeGrafter"/>
</dbReference>
<dbReference type="Gene3D" id="3.40.50.300">
    <property type="entry name" value="P-loop containing nucleotide triphosphate hydrolases"/>
    <property type="match status" value="1"/>
</dbReference>
<dbReference type="SMART" id="SM00487">
    <property type="entry name" value="DEXDc"/>
    <property type="match status" value="1"/>
</dbReference>
<dbReference type="Pfam" id="PF00270">
    <property type="entry name" value="DEAD"/>
    <property type="match status" value="1"/>
</dbReference>
<dbReference type="GO" id="GO:0003676">
    <property type="term" value="F:nucleic acid binding"/>
    <property type="evidence" value="ECO:0007669"/>
    <property type="project" value="InterPro"/>
</dbReference>
<evidence type="ECO:0000256" key="5">
    <source>
        <dbReference type="ARBA" id="ARBA00022840"/>
    </source>
</evidence>
<evidence type="ECO:0000256" key="7">
    <source>
        <dbReference type="SAM" id="MobiDB-lite"/>
    </source>
</evidence>
<dbReference type="EC" id="3.6.4.13" evidence="1"/>
<feature type="region of interest" description="Disordered" evidence="7">
    <location>
        <begin position="140"/>
        <end position="163"/>
    </location>
</feature>
<organism evidence="10 11">
    <name type="scientific">Cyprinodon variegatus</name>
    <name type="common">Sheepshead minnow</name>
    <dbReference type="NCBI Taxonomy" id="28743"/>
    <lineage>
        <taxon>Eukaryota</taxon>
        <taxon>Metazoa</taxon>
        <taxon>Chordata</taxon>
        <taxon>Craniata</taxon>
        <taxon>Vertebrata</taxon>
        <taxon>Euteleostomi</taxon>
        <taxon>Actinopterygii</taxon>
        <taxon>Neopterygii</taxon>
        <taxon>Teleostei</taxon>
        <taxon>Neoteleostei</taxon>
        <taxon>Acanthomorphata</taxon>
        <taxon>Ovalentaria</taxon>
        <taxon>Atherinomorphae</taxon>
        <taxon>Cyprinodontiformes</taxon>
        <taxon>Cyprinodontidae</taxon>
        <taxon>Cyprinodon</taxon>
    </lineage>
</organism>
<name>A0A3Q2GBA0_CYPVA</name>
<dbReference type="PROSITE" id="PS51192">
    <property type="entry name" value="HELICASE_ATP_BIND_1"/>
    <property type="match status" value="1"/>
</dbReference>
<dbReference type="InterPro" id="IPR050079">
    <property type="entry name" value="DEAD_box_RNA_helicase"/>
</dbReference>
<reference evidence="10" key="2">
    <citation type="submission" date="2025-09" db="UniProtKB">
        <authorList>
            <consortium name="Ensembl"/>
        </authorList>
    </citation>
    <scope>IDENTIFICATION</scope>
</reference>
<dbReference type="Ensembl" id="ENSCVAT00000010542.1">
    <property type="protein sequence ID" value="ENSCVAP00000021940.1"/>
    <property type="gene ID" value="ENSCVAG00000004325.1"/>
</dbReference>
<evidence type="ECO:0000256" key="4">
    <source>
        <dbReference type="ARBA" id="ARBA00022806"/>
    </source>
</evidence>
<dbReference type="PROSITE" id="PS51195">
    <property type="entry name" value="Q_MOTIF"/>
    <property type="match status" value="1"/>
</dbReference>
<dbReference type="PANTHER" id="PTHR47959">
    <property type="entry name" value="ATP-DEPENDENT RNA HELICASE RHLE-RELATED"/>
    <property type="match status" value="1"/>
</dbReference>
<evidence type="ECO:0000256" key="6">
    <source>
        <dbReference type="PROSITE-ProRule" id="PRU00552"/>
    </source>
</evidence>
<evidence type="ECO:0000256" key="2">
    <source>
        <dbReference type="ARBA" id="ARBA00022741"/>
    </source>
</evidence>
<dbReference type="InterPro" id="IPR014014">
    <property type="entry name" value="RNA_helicase_DEAD_Q_motif"/>
</dbReference>
<keyword evidence="11" id="KW-1185">Reference proteome</keyword>
<evidence type="ECO:0000313" key="10">
    <source>
        <dbReference type="Ensembl" id="ENSCVAP00000021940.1"/>
    </source>
</evidence>
<protein>
    <recommendedName>
        <fullName evidence="1">RNA helicase</fullName>
        <ecNumber evidence="1">3.6.4.13</ecNumber>
    </recommendedName>
</protein>
<dbReference type="InterPro" id="IPR011545">
    <property type="entry name" value="DEAD/DEAH_box_helicase_dom"/>
</dbReference>
<reference evidence="10" key="1">
    <citation type="submission" date="2025-08" db="UniProtKB">
        <authorList>
            <consortium name="Ensembl"/>
        </authorList>
    </citation>
    <scope>IDENTIFICATION</scope>
</reference>
<accession>A0A3Q2GBA0</accession>
<dbReference type="SUPFAM" id="SSF52540">
    <property type="entry name" value="P-loop containing nucleoside triphosphate hydrolases"/>
    <property type="match status" value="1"/>
</dbReference>
<dbReference type="Proteomes" id="UP000265020">
    <property type="component" value="Unassembled WGS sequence"/>
</dbReference>
<keyword evidence="5" id="KW-0067">ATP-binding</keyword>
<dbReference type="GO" id="GO:0003724">
    <property type="term" value="F:RNA helicase activity"/>
    <property type="evidence" value="ECO:0007669"/>
    <property type="project" value="UniProtKB-EC"/>
</dbReference>
<feature type="domain" description="Helicase ATP-binding" evidence="8">
    <location>
        <begin position="34"/>
        <end position="104"/>
    </location>
</feature>
<dbReference type="GeneTree" id="ENSGT00940000157507"/>
<dbReference type="PANTHER" id="PTHR47959:SF13">
    <property type="entry name" value="ATP-DEPENDENT RNA HELICASE RHLE"/>
    <property type="match status" value="1"/>
</dbReference>
<dbReference type="InterPro" id="IPR014001">
    <property type="entry name" value="Helicase_ATP-bd"/>
</dbReference>
<keyword evidence="3" id="KW-0378">Hydrolase</keyword>
<feature type="short sequence motif" description="Q motif" evidence="6">
    <location>
        <begin position="3"/>
        <end position="31"/>
    </location>
</feature>